<dbReference type="EMBL" id="JACVVK020000498">
    <property type="protein sequence ID" value="KAK7469951.1"/>
    <property type="molecule type" value="Genomic_DNA"/>
</dbReference>
<feature type="region of interest" description="Disordered" evidence="1">
    <location>
        <begin position="49"/>
        <end position="71"/>
    </location>
</feature>
<organism evidence="2 3">
    <name type="scientific">Batillaria attramentaria</name>
    <dbReference type="NCBI Taxonomy" id="370345"/>
    <lineage>
        <taxon>Eukaryota</taxon>
        <taxon>Metazoa</taxon>
        <taxon>Spiralia</taxon>
        <taxon>Lophotrochozoa</taxon>
        <taxon>Mollusca</taxon>
        <taxon>Gastropoda</taxon>
        <taxon>Caenogastropoda</taxon>
        <taxon>Sorbeoconcha</taxon>
        <taxon>Cerithioidea</taxon>
        <taxon>Batillariidae</taxon>
        <taxon>Batillaria</taxon>
    </lineage>
</organism>
<reference evidence="2 3" key="1">
    <citation type="journal article" date="2023" name="Sci. Data">
        <title>Genome assembly of the Korean intertidal mud-creeper Batillaria attramentaria.</title>
        <authorList>
            <person name="Patra A.K."/>
            <person name="Ho P.T."/>
            <person name="Jun S."/>
            <person name="Lee S.J."/>
            <person name="Kim Y."/>
            <person name="Won Y.J."/>
        </authorList>
    </citation>
    <scope>NUCLEOTIDE SEQUENCE [LARGE SCALE GENOMIC DNA]</scope>
    <source>
        <strain evidence="2">Wonlab-2016</strain>
    </source>
</reference>
<gene>
    <name evidence="2" type="ORF">BaRGS_00036055</name>
</gene>
<evidence type="ECO:0000313" key="2">
    <source>
        <dbReference type="EMBL" id="KAK7469951.1"/>
    </source>
</evidence>
<feature type="non-terminal residue" evidence="2">
    <location>
        <position position="1"/>
    </location>
</feature>
<evidence type="ECO:0000313" key="3">
    <source>
        <dbReference type="Proteomes" id="UP001519460"/>
    </source>
</evidence>
<protein>
    <submittedName>
        <fullName evidence="2">Uncharacterized protein</fullName>
    </submittedName>
</protein>
<comment type="caution">
    <text evidence="2">The sequence shown here is derived from an EMBL/GenBank/DDBJ whole genome shotgun (WGS) entry which is preliminary data.</text>
</comment>
<sequence>EREAGCAGLTQILTNSYTRATVTNPGLGRSRCRQVALSVIAPIPMSSFSARRKPETRPPFNSNHAREEDAVSVSTGSPCVSRFGHVRAAASLNALCPRLAEKVSAKYS</sequence>
<name>A0ABD0JCS2_9CAEN</name>
<proteinExistence type="predicted"/>
<evidence type="ECO:0000256" key="1">
    <source>
        <dbReference type="SAM" id="MobiDB-lite"/>
    </source>
</evidence>
<dbReference type="AlphaFoldDB" id="A0ABD0JCS2"/>
<dbReference type="Proteomes" id="UP001519460">
    <property type="component" value="Unassembled WGS sequence"/>
</dbReference>
<keyword evidence="3" id="KW-1185">Reference proteome</keyword>
<accession>A0ABD0JCS2</accession>